<dbReference type="PANTHER" id="PTHR46327:SF9">
    <property type="entry name" value="MYB_SANT-LIKE DNA-BINDING DOMAIN-CONTAINING PROTEIN"/>
    <property type="match status" value="1"/>
</dbReference>
<keyword evidence="1" id="KW-0175">Coiled coil</keyword>
<feature type="compositionally biased region" description="Polar residues" evidence="2">
    <location>
        <begin position="294"/>
        <end position="306"/>
    </location>
</feature>
<dbReference type="Gene3D" id="1.10.10.60">
    <property type="entry name" value="Homeodomain-like"/>
    <property type="match status" value="1"/>
</dbReference>
<dbReference type="AlphaFoldDB" id="A0A8T2S3M9"/>
<reference evidence="4 5" key="1">
    <citation type="submission" date="2021-08" db="EMBL/GenBank/DDBJ databases">
        <title>WGS assembly of Ceratopteris richardii.</title>
        <authorList>
            <person name="Marchant D.B."/>
            <person name="Chen G."/>
            <person name="Jenkins J."/>
            <person name="Shu S."/>
            <person name="Leebens-Mack J."/>
            <person name="Grimwood J."/>
            <person name="Schmutz J."/>
            <person name="Soltis P."/>
            <person name="Soltis D."/>
            <person name="Chen Z.-H."/>
        </authorList>
    </citation>
    <scope>NUCLEOTIDE SEQUENCE [LARGE SCALE GENOMIC DNA]</scope>
    <source>
        <strain evidence="4">Whitten #5841</strain>
        <tissue evidence="4">Leaf</tissue>
    </source>
</reference>
<dbReference type="EMBL" id="CM035428">
    <property type="protein sequence ID" value="KAH7302259.1"/>
    <property type="molecule type" value="Genomic_DNA"/>
</dbReference>
<dbReference type="Pfam" id="PF13837">
    <property type="entry name" value="Myb_DNA-bind_4"/>
    <property type="match status" value="1"/>
</dbReference>
<evidence type="ECO:0000256" key="2">
    <source>
        <dbReference type="SAM" id="MobiDB-lite"/>
    </source>
</evidence>
<sequence length="475" mass="53299">MTSSFTNSESYPQVKPMSLEGVLLGETTTPTSSTGRVEFYGPFLNGQRGFHPLGHTMPQQSHGSASWPAVNLQHRNESQAIDSRPMDQHGNVICFSRGRSSGTSDEDEPSWREAVDEHQCEVGKQACPWQRIKWTDAMIKLLIDIVSLIGEDGSADSLDMNKRTLGQKKGKWRTISNIMNEKGWSASPQQCEDKFNDLNKRYKRLTDILGRDVALQVVDNIHLLDSITDLSAKKKEDVRKILASKHSFYKEMHSYHSGIKSGMPAAELRFVKASEVKGGKIGTGNSIPVADNLQGANTENGEGSTSEEPHTDNVSDQVAADRGTSYVCQIERTLKTSTCNHSSLSSDECRPQSGSSDLPTAVQGKNYTAQELPVLQHQLMYLEEMKVKLQAKALDYERQYHKWERINSMKDSELERLREENKRMKLENSKLEFQLRQKELEVECKHSATSATLLDVVLERLRTKEDLTSIQGHVG</sequence>
<name>A0A8T2S3M9_CERRI</name>
<evidence type="ECO:0000256" key="1">
    <source>
        <dbReference type="SAM" id="Coils"/>
    </source>
</evidence>
<evidence type="ECO:0000313" key="5">
    <source>
        <dbReference type="Proteomes" id="UP000825935"/>
    </source>
</evidence>
<proteinExistence type="predicted"/>
<accession>A0A8T2S3M9</accession>
<gene>
    <name evidence="4" type="ORF">KP509_23G062900</name>
</gene>
<dbReference type="Proteomes" id="UP000825935">
    <property type="component" value="Chromosome 23"/>
</dbReference>
<organism evidence="4 5">
    <name type="scientific">Ceratopteris richardii</name>
    <name type="common">Triangle waterfern</name>
    <dbReference type="NCBI Taxonomy" id="49495"/>
    <lineage>
        <taxon>Eukaryota</taxon>
        <taxon>Viridiplantae</taxon>
        <taxon>Streptophyta</taxon>
        <taxon>Embryophyta</taxon>
        <taxon>Tracheophyta</taxon>
        <taxon>Polypodiopsida</taxon>
        <taxon>Polypodiidae</taxon>
        <taxon>Polypodiales</taxon>
        <taxon>Pteridineae</taxon>
        <taxon>Pteridaceae</taxon>
        <taxon>Parkerioideae</taxon>
        <taxon>Ceratopteris</taxon>
    </lineage>
</organism>
<dbReference type="OrthoDB" id="641566at2759"/>
<feature type="region of interest" description="Disordered" evidence="2">
    <location>
        <begin position="281"/>
        <end position="317"/>
    </location>
</feature>
<dbReference type="PANTHER" id="PTHR46327">
    <property type="entry name" value="F16F4.11 PROTEIN-RELATED"/>
    <property type="match status" value="1"/>
</dbReference>
<dbReference type="EMBL" id="CM035428">
    <property type="protein sequence ID" value="KAH7302258.1"/>
    <property type="molecule type" value="Genomic_DNA"/>
</dbReference>
<protein>
    <recommendedName>
        <fullName evidence="3">Myb/SANT-like DNA-binding domain-containing protein</fullName>
    </recommendedName>
</protein>
<dbReference type="InterPro" id="IPR044822">
    <property type="entry name" value="Myb_DNA-bind_4"/>
</dbReference>
<feature type="coiled-coil region" evidence="1">
    <location>
        <begin position="407"/>
        <end position="441"/>
    </location>
</feature>
<feature type="domain" description="Myb/SANT-like DNA-binding" evidence="3">
    <location>
        <begin position="133"/>
        <end position="211"/>
    </location>
</feature>
<keyword evidence="5" id="KW-1185">Reference proteome</keyword>
<evidence type="ECO:0000313" key="4">
    <source>
        <dbReference type="EMBL" id="KAH7302258.1"/>
    </source>
</evidence>
<comment type="caution">
    <text evidence="4">The sequence shown here is derived from an EMBL/GenBank/DDBJ whole genome shotgun (WGS) entry which is preliminary data.</text>
</comment>
<evidence type="ECO:0000259" key="3">
    <source>
        <dbReference type="Pfam" id="PF13837"/>
    </source>
</evidence>